<reference evidence="3" key="2">
    <citation type="submission" date="2016-11" db="EMBL/GenBank/DDBJ databases">
        <authorList>
            <person name="Varghese N."/>
            <person name="Submissions S."/>
        </authorList>
    </citation>
    <scope>NUCLEOTIDE SEQUENCE [LARGE SCALE GENOMIC DNA]</scope>
    <source>
        <strain evidence="3">DSM 27989</strain>
    </source>
</reference>
<name>A0A1M6VS16_9FLAO</name>
<keyword evidence="2" id="KW-0808">Transferase</keyword>
<dbReference type="OrthoDB" id="9807209at2"/>
<evidence type="ECO:0000313" key="2">
    <source>
        <dbReference type="EMBL" id="SHK84161.1"/>
    </source>
</evidence>
<accession>A0A1M6VS16</accession>
<dbReference type="Proteomes" id="UP000184120">
    <property type="component" value="Unassembled WGS sequence"/>
</dbReference>
<reference evidence="1" key="1">
    <citation type="journal article" date="2014" name="Int. J. Syst. Evol. Microbiol.">
        <title>Complete genome of a new Firmicutes species belonging to the dominant human colonic microbiota ('Ruminococcus bicirculans') reveals two chromosomes and a selective capacity to utilize plant glucans.</title>
        <authorList>
            <consortium name="NISC Comparative Sequencing Program"/>
            <person name="Wegmann U."/>
            <person name="Louis P."/>
            <person name="Goesmann A."/>
            <person name="Henrissat B."/>
            <person name="Duncan S.H."/>
            <person name="Flint H.J."/>
        </authorList>
    </citation>
    <scope>NUCLEOTIDE SEQUENCE</scope>
    <source>
        <strain evidence="1">CGMCC 1.12707</strain>
    </source>
</reference>
<dbReference type="SUPFAM" id="SSF53756">
    <property type="entry name" value="UDP-Glycosyltransferase/glycogen phosphorylase"/>
    <property type="match status" value="1"/>
</dbReference>
<dbReference type="EMBL" id="BMFL01000032">
    <property type="protein sequence ID" value="GGF11131.1"/>
    <property type="molecule type" value="Genomic_DNA"/>
</dbReference>
<gene>
    <name evidence="1" type="ORF">GCM10010984_30270</name>
    <name evidence="2" type="ORF">SAMN05443634_10411</name>
</gene>
<dbReference type="Pfam" id="PF13692">
    <property type="entry name" value="Glyco_trans_1_4"/>
    <property type="match status" value="1"/>
</dbReference>
<evidence type="ECO:0000313" key="3">
    <source>
        <dbReference type="Proteomes" id="UP000184120"/>
    </source>
</evidence>
<dbReference type="RefSeq" id="WP_072930384.1">
    <property type="nucleotide sequence ID" value="NZ_BMFL01000032.1"/>
</dbReference>
<reference evidence="2" key="3">
    <citation type="submission" date="2016-11" db="EMBL/GenBank/DDBJ databases">
        <authorList>
            <person name="Jaros S."/>
            <person name="Januszkiewicz K."/>
            <person name="Wedrychowicz H."/>
        </authorList>
    </citation>
    <scope>NUCLEOTIDE SEQUENCE [LARGE SCALE GENOMIC DNA]</scope>
    <source>
        <strain evidence="2">DSM 27989</strain>
    </source>
</reference>
<dbReference type="STRING" id="1434701.SAMN05443634_10411"/>
<sequence length="411" mass="47980">MKKLLIIGQVWPEPTSSAAGTRMIQLIDCFKKTEFEITFACAASKSDFSFDLKSKNVSEVEIKLNDESFNQFIKDLNPAIVLFDRFMIEEQYSWRVNQECPNALKILDTEDLHFLRNARQSASKKGIDFTNELLFSDLAKREIASILRSDLSLIISKKEIEILEKEFKIDESLLYYLPFLEENISEEKVKSWKKFEERKHFMFIGNFIHEPNYNCVQVLKSEIWPILRKKLPKAELHIYGAYPTQKVLQLNNPTERFFVKGRAENAQETMSLYKVLLAPIQFGAGVKGKFVDAMQTGTPNITTKIGAEAMQENLNWNGYIANDTEDFIEKACLLYENEKQWEDAQNNGIEILNSHYNRHLFEDKFLEKINDLEQNLIPHRNHNFIGQILQHHTNQSTKYMSLWIEQKNKIS</sequence>
<dbReference type="GO" id="GO:0016740">
    <property type="term" value="F:transferase activity"/>
    <property type="evidence" value="ECO:0007669"/>
    <property type="project" value="UniProtKB-KW"/>
</dbReference>
<dbReference type="AlphaFoldDB" id="A0A1M6VS16"/>
<organism evidence="2 3">
    <name type="scientific">Chishuiella changwenlii</name>
    <dbReference type="NCBI Taxonomy" id="1434701"/>
    <lineage>
        <taxon>Bacteria</taxon>
        <taxon>Pseudomonadati</taxon>
        <taxon>Bacteroidota</taxon>
        <taxon>Flavobacteriia</taxon>
        <taxon>Flavobacteriales</taxon>
        <taxon>Weeksellaceae</taxon>
        <taxon>Chishuiella</taxon>
    </lineage>
</organism>
<reference evidence="4" key="4">
    <citation type="journal article" date="2019" name="Int. J. Syst. Evol. Microbiol.">
        <title>The Global Catalogue of Microorganisms (GCM) 10K type strain sequencing project: providing services to taxonomists for standard genome sequencing and annotation.</title>
        <authorList>
            <consortium name="The Broad Institute Genomics Platform"/>
            <consortium name="The Broad Institute Genome Sequencing Center for Infectious Disease"/>
            <person name="Wu L."/>
            <person name="Ma J."/>
        </authorList>
    </citation>
    <scope>NUCLEOTIDE SEQUENCE [LARGE SCALE GENOMIC DNA]</scope>
    <source>
        <strain evidence="4">CGMCC 1.12707</strain>
    </source>
</reference>
<dbReference type="Gene3D" id="3.40.50.2000">
    <property type="entry name" value="Glycogen Phosphorylase B"/>
    <property type="match status" value="1"/>
</dbReference>
<evidence type="ECO:0000313" key="1">
    <source>
        <dbReference type="EMBL" id="GGF11131.1"/>
    </source>
</evidence>
<protein>
    <submittedName>
        <fullName evidence="1">Glycosyl transferase</fullName>
    </submittedName>
    <submittedName>
        <fullName evidence="2">Glycosyltransferase involved in cell wall bisynthesis</fullName>
    </submittedName>
</protein>
<evidence type="ECO:0000313" key="4">
    <source>
        <dbReference type="Proteomes" id="UP000650994"/>
    </source>
</evidence>
<reference evidence="1" key="5">
    <citation type="submission" date="2024-05" db="EMBL/GenBank/DDBJ databases">
        <authorList>
            <person name="Sun Q."/>
            <person name="Zhou Y."/>
        </authorList>
    </citation>
    <scope>NUCLEOTIDE SEQUENCE</scope>
    <source>
        <strain evidence="1">CGMCC 1.12707</strain>
    </source>
</reference>
<dbReference type="Proteomes" id="UP000650994">
    <property type="component" value="Unassembled WGS sequence"/>
</dbReference>
<dbReference type="EMBL" id="FRBH01000004">
    <property type="protein sequence ID" value="SHK84161.1"/>
    <property type="molecule type" value="Genomic_DNA"/>
</dbReference>
<proteinExistence type="predicted"/>
<keyword evidence="4" id="KW-1185">Reference proteome</keyword>